<dbReference type="GO" id="GO:0005615">
    <property type="term" value="C:extracellular space"/>
    <property type="evidence" value="ECO:0007669"/>
    <property type="project" value="TreeGrafter"/>
</dbReference>
<protein>
    <submittedName>
        <fullName evidence="2">Sulfatase domain-containing protein</fullName>
    </submittedName>
</protein>
<organism evidence="1 2">
    <name type="scientific">Panagrellus redivivus</name>
    <name type="common">Microworm</name>
    <dbReference type="NCBI Taxonomy" id="6233"/>
    <lineage>
        <taxon>Eukaryota</taxon>
        <taxon>Metazoa</taxon>
        <taxon>Ecdysozoa</taxon>
        <taxon>Nematoda</taxon>
        <taxon>Chromadorea</taxon>
        <taxon>Rhabditida</taxon>
        <taxon>Tylenchina</taxon>
        <taxon>Panagrolaimomorpha</taxon>
        <taxon>Panagrolaimoidea</taxon>
        <taxon>Panagrolaimidae</taxon>
        <taxon>Panagrellus</taxon>
    </lineage>
</organism>
<reference evidence="2" key="2">
    <citation type="submission" date="2020-10" db="UniProtKB">
        <authorList>
            <consortium name="WormBaseParasite"/>
        </authorList>
    </citation>
    <scope>IDENTIFICATION</scope>
</reference>
<dbReference type="Pfam" id="PF02995">
    <property type="entry name" value="DUF229"/>
    <property type="match status" value="1"/>
</dbReference>
<dbReference type="AlphaFoldDB" id="A0A7E4UUV5"/>
<dbReference type="PANTHER" id="PTHR10974">
    <property type="entry name" value="FI08016P-RELATED"/>
    <property type="match status" value="1"/>
</dbReference>
<accession>A0A7E4UUV5</accession>
<evidence type="ECO:0000313" key="2">
    <source>
        <dbReference type="WBParaSite" id="Pan_g12843.t1"/>
    </source>
</evidence>
<dbReference type="Proteomes" id="UP000492821">
    <property type="component" value="Unassembled WGS sequence"/>
</dbReference>
<dbReference type="InterPro" id="IPR004245">
    <property type="entry name" value="DUF229"/>
</dbReference>
<keyword evidence="1" id="KW-1185">Reference proteome</keyword>
<dbReference type="WBParaSite" id="Pan_g12843.t1">
    <property type="protein sequence ID" value="Pan_g12843.t1"/>
    <property type="gene ID" value="Pan_g12843"/>
</dbReference>
<reference evidence="1" key="1">
    <citation type="journal article" date="2013" name="Genetics">
        <title>The draft genome and transcriptome of Panagrellus redivivus are shaped by the harsh demands of a free-living lifestyle.</title>
        <authorList>
            <person name="Srinivasan J."/>
            <person name="Dillman A.R."/>
            <person name="Macchietto M.G."/>
            <person name="Heikkinen L."/>
            <person name="Lakso M."/>
            <person name="Fracchia K.M."/>
            <person name="Antoshechkin I."/>
            <person name="Mortazavi A."/>
            <person name="Wong G."/>
            <person name="Sternberg P.W."/>
        </authorList>
    </citation>
    <scope>NUCLEOTIDE SEQUENCE [LARGE SCALE GENOMIC DNA]</scope>
    <source>
        <strain evidence="1">MT8872</strain>
    </source>
</reference>
<evidence type="ECO:0000313" key="1">
    <source>
        <dbReference type="Proteomes" id="UP000492821"/>
    </source>
</evidence>
<name>A0A7E4UUV5_PANRE</name>
<dbReference type="PANTHER" id="PTHR10974:SF75">
    <property type="entry name" value="SULFATASE DOMAIN-CONTAINING PROTEIN"/>
    <property type="match status" value="1"/>
</dbReference>
<sequence>MFVMADHGTRYGLTRLTAAGEREDNNPFLLMSVPGSLRGDHQLRTVIQSNARLLVSQYDMYATFVDIVAPHRPQNSSEPTLYGSSILKPLPQPRSCDRLRIPFEYCICDYPRTKMPDDSAPGREAAELMVKNMNNVINSSAGLSDYCVPLTLANAPVAVESYKEEGNLAIHKVTYKVEPGDGQFYGYVSQNVKTGKLSLLSSRLPRLNSYAKTAYCVKNDDFAAFCYCKDIDATTMPPATTASSFIGKLLG</sequence>
<proteinExistence type="predicted"/>